<comment type="caution">
    <text evidence="8">The sequence shown here is derived from an EMBL/GenBank/DDBJ whole genome shotgun (WGS) entry which is preliminary data.</text>
</comment>
<feature type="binding site" evidence="6">
    <location>
        <position position="87"/>
    </location>
    <ligand>
        <name>[4Fe-4S] cluster</name>
        <dbReference type="ChEBI" id="CHEBI:49883"/>
        <note>4Fe-4S-S-AdoMet</note>
    </ligand>
</feature>
<dbReference type="InterPro" id="IPR058240">
    <property type="entry name" value="rSAM_sf"/>
</dbReference>
<evidence type="ECO:0000256" key="1">
    <source>
        <dbReference type="ARBA" id="ARBA00022485"/>
    </source>
</evidence>
<dbReference type="GO" id="GO:0051539">
    <property type="term" value="F:4 iron, 4 sulfur cluster binding"/>
    <property type="evidence" value="ECO:0007669"/>
    <property type="project" value="UniProtKB-KW"/>
</dbReference>
<dbReference type="InterPro" id="IPR013785">
    <property type="entry name" value="Aldolase_TIM"/>
</dbReference>
<dbReference type="InterPro" id="IPR007197">
    <property type="entry name" value="rSAM"/>
</dbReference>
<dbReference type="SMART" id="SM00729">
    <property type="entry name" value="Elp3"/>
    <property type="match status" value="1"/>
</dbReference>
<reference evidence="8" key="1">
    <citation type="journal article" date="2020" name="mSystems">
        <title>Genome- and Community-Level Interaction Insights into Carbon Utilization and Element Cycling Functions of Hydrothermarchaeota in Hydrothermal Sediment.</title>
        <authorList>
            <person name="Zhou Z."/>
            <person name="Liu Y."/>
            <person name="Xu W."/>
            <person name="Pan J."/>
            <person name="Luo Z.H."/>
            <person name="Li M."/>
        </authorList>
    </citation>
    <scope>NUCLEOTIDE SEQUENCE [LARGE SCALE GENOMIC DNA]</scope>
    <source>
        <strain evidence="8">HyVt-115</strain>
    </source>
</reference>
<dbReference type="PANTHER" id="PTHR30352">
    <property type="entry name" value="PYRUVATE FORMATE-LYASE-ACTIVATING ENZYME"/>
    <property type="match status" value="1"/>
</dbReference>
<dbReference type="PANTHER" id="PTHR30352:SF5">
    <property type="entry name" value="PYRUVATE FORMATE-LYASE 1-ACTIVATING ENZYME"/>
    <property type="match status" value="1"/>
</dbReference>
<dbReference type="GO" id="GO:0046872">
    <property type="term" value="F:metal ion binding"/>
    <property type="evidence" value="ECO:0007669"/>
    <property type="project" value="UniProtKB-KW"/>
</dbReference>
<keyword evidence="1" id="KW-0004">4Fe-4S</keyword>
<feature type="binding site" evidence="6">
    <location>
        <position position="83"/>
    </location>
    <ligand>
        <name>[4Fe-4S] cluster</name>
        <dbReference type="ChEBI" id="CHEBI:49883"/>
        <note>4Fe-4S-S-AdoMet</note>
    </ligand>
</feature>
<proteinExistence type="predicted"/>
<dbReference type="PROSITE" id="PS51918">
    <property type="entry name" value="RADICAL_SAM"/>
    <property type="match status" value="1"/>
</dbReference>
<comment type="cofactor">
    <cofactor evidence="6">
        <name>[4Fe-4S] cluster</name>
        <dbReference type="ChEBI" id="CHEBI:49883"/>
    </cofactor>
    <text evidence="6">Binds 1 [4Fe-4S] cluster. The cluster is coordinated with 3 cysteines and an exchangeable S-adenosyl-L-methionine.</text>
</comment>
<feature type="domain" description="Radical SAM core" evidence="7">
    <location>
        <begin position="68"/>
        <end position="284"/>
    </location>
</feature>
<dbReference type="InterPro" id="IPR027596">
    <property type="entry name" value="AmmeMemoSam_rS"/>
</dbReference>
<organism evidence="8">
    <name type="scientific">Thermosulfidibacter takaii</name>
    <dbReference type="NCBI Taxonomy" id="412593"/>
    <lineage>
        <taxon>Bacteria</taxon>
        <taxon>Pseudomonadati</taxon>
        <taxon>Thermosulfidibacterota</taxon>
        <taxon>Thermosulfidibacteria</taxon>
        <taxon>Thermosulfidibacterales</taxon>
        <taxon>Thermosulfidibacteraceae</taxon>
    </lineage>
</organism>
<keyword evidence="5 6" id="KW-0411">Iron-sulfur</keyword>
<dbReference type="InterPro" id="IPR034457">
    <property type="entry name" value="Organic_radical-activating"/>
</dbReference>
<dbReference type="PIRSF" id="PIRSF004869">
    <property type="entry name" value="PflX_prd"/>
    <property type="match status" value="1"/>
</dbReference>
<protein>
    <submittedName>
        <fullName evidence="8">AmmeMemoRadiSam system radical SAM enzyme</fullName>
    </submittedName>
</protein>
<dbReference type="InterPro" id="IPR016431">
    <property type="entry name" value="Pyrv-formate_lyase-activ_prd"/>
</dbReference>
<sequence length="331" mass="37342">MRKEARFWEALEGGKVKCLLCPRSCTLNTGQRGFCRVRANLDGVLYAVGYGETVSLAMDPMEKKPLYHFYPGSYILSLGCNGCNLACLFCQNWQISQSDVPTTYVSPERLVELAVKHRSIGLCFTYSEPLIWFEYILDAAKVGRPRGLKMVLVTNGIINPEPLGELLPWIDAMNVDLKSMNPDFYRKLSLGPFRDTVLHTIEEAHKAGVWVEVTNLVIPGHNDSKEELEELVDWLSALSPSIPVHFSRFFPHYRLDDVPPTPVGTLAMAWEMAREKLEYVYVGNVWNPQWATTYCPDCGETLIVREGYSQPRINLKNGSCPSCGRTIPVVM</sequence>
<dbReference type="Proteomes" id="UP000885690">
    <property type="component" value="Unassembled WGS sequence"/>
</dbReference>
<dbReference type="SUPFAM" id="SSF102114">
    <property type="entry name" value="Radical SAM enzymes"/>
    <property type="match status" value="1"/>
</dbReference>
<evidence type="ECO:0000256" key="2">
    <source>
        <dbReference type="ARBA" id="ARBA00022691"/>
    </source>
</evidence>
<dbReference type="SFLD" id="SFLDG01101">
    <property type="entry name" value="Uncharacterised_Radical_SAM_Su"/>
    <property type="match status" value="1"/>
</dbReference>
<evidence type="ECO:0000256" key="4">
    <source>
        <dbReference type="ARBA" id="ARBA00023004"/>
    </source>
</evidence>
<evidence type="ECO:0000256" key="6">
    <source>
        <dbReference type="PIRSR" id="PIRSR004869-50"/>
    </source>
</evidence>
<keyword evidence="4 6" id="KW-0408">Iron</keyword>
<dbReference type="InterPro" id="IPR006638">
    <property type="entry name" value="Elp3/MiaA/NifB-like_rSAM"/>
</dbReference>
<gene>
    <name evidence="8" type="primary">amrS</name>
    <name evidence="8" type="ORF">ENF32_03405</name>
</gene>
<dbReference type="Pfam" id="PF04055">
    <property type="entry name" value="Radical_SAM"/>
    <property type="match status" value="1"/>
</dbReference>
<dbReference type="SFLD" id="SFLDS00029">
    <property type="entry name" value="Radical_SAM"/>
    <property type="match status" value="1"/>
</dbReference>
<keyword evidence="2 6" id="KW-0949">S-adenosyl-L-methionine</keyword>
<dbReference type="Gene3D" id="3.20.20.70">
    <property type="entry name" value="Aldolase class I"/>
    <property type="match status" value="1"/>
</dbReference>
<name>A0A7C0YB33_9BACT</name>
<evidence type="ECO:0000256" key="3">
    <source>
        <dbReference type="ARBA" id="ARBA00022723"/>
    </source>
</evidence>
<dbReference type="NCBIfam" id="TIGR04337">
    <property type="entry name" value="AmmeMemoSam_rS"/>
    <property type="match status" value="1"/>
</dbReference>
<keyword evidence="3 6" id="KW-0479">Metal-binding</keyword>
<evidence type="ECO:0000313" key="8">
    <source>
        <dbReference type="EMBL" id="HDD53098.1"/>
    </source>
</evidence>
<dbReference type="AlphaFoldDB" id="A0A7C0YB33"/>
<evidence type="ECO:0000259" key="7">
    <source>
        <dbReference type="PROSITE" id="PS51918"/>
    </source>
</evidence>
<feature type="binding site" evidence="6">
    <location>
        <position position="90"/>
    </location>
    <ligand>
        <name>[4Fe-4S] cluster</name>
        <dbReference type="ChEBI" id="CHEBI:49883"/>
        <note>4Fe-4S-S-AdoMet</note>
    </ligand>
</feature>
<dbReference type="GO" id="GO:0003824">
    <property type="term" value="F:catalytic activity"/>
    <property type="evidence" value="ECO:0007669"/>
    <property type="project" value="InterPro"/>
</dbReference>
<evidence type="ECO:0000256" key="5">
    <source>
        <dbReference type="ARBA" id="ARBA00023014"/>
    </source>
</evidence>
<dbReference type="EMBL" id="DQWS01000129">
    <property type="protein sequence ID" value="HDD53098.1"/>
    <property type="molecule type" value="Genomic_DNA"/>
</dbReference>
<dbReference type="CDD" id="cd01335">
    <property type="entry name" value="Radical_SAM"/>
    <property type="match status" value="1"/>
</dbReference>
<accession>A0A7C0YB33</accession>